<sequence>MALAGPWPREEGGVFLSVSTEQDRDDSRYDSIYTEYGLSPRNTLGLELGHTKGESSALIWWQRALDDGSGPNRWSISLGLGAIQRDGRTHPMGQIGTAWGRGFDSLPLLQLVPGGGWLALDTRFKMAAVTQEFDFGPNVIADETTYLTPESTSKAEATLGWHVSDRLMLINQFRFEDREDTGFSSKLAVSAVQDLVGPAKVELGLIEPLSGPGERAVKLGAWFGF</sequence>
<evidence type="ECO:0000313" key="2">
    <source>
        <dbReference type="Proteomes" id="UP000442533"/>
    </source>
</evidence>
<gene>
    <name evidence="1" type="ORF">GL279_09265</name>
</gene>
<dbReference type="AlphaFoldDB" id="A0A844H1L5"/>
<dbReference type="OrthoDB" id="7857490at2"/>
<keyword evidence="2" id="KW-1185">Reference proteome</keyword>
<evidence type="ECO:0000313" key="1">
    <source>
        <dbReference type="EMBL" id="MTH34789.1"/>
    </source>
</evidence>
<dbReference type="Proteomes" id="UP000442533">
    <property type="component" value="Unassembled WGS sequence"/>
</dbReference>
<protein>
    <submittedName>
        <fullName evidence="1">Uncharacterized protein</fullName>
    </submittedName>
</protein>
<reference evidence="1 2" key="1">
    <citation type="submission" date="2019-11" db="EMBL/GenBank/DDBJ databases">
        <authorList>
            <person name="Dong K."/>
        </authorList>
    </citation>
    <scope>NUCLEOTIDE SEQUENCE [LARGE SCALE GENOMIC DNA]</scope>
    <source>
        <strain evidence="1 2">JCM 17370</strain>
    </source>
</reference>
<organism evidence="1 2">
    <name type="scientific">Paracoccus limosus</name>
    <dbReference type="NCBI Taxonomy" id="913252"/>
    <lineage>
        <taxon>Bacteria</taxon>
        <taxon>Pseudomonadati</taxon>
        <taxon>Pseudomonadota</taxon>
        <taxon>Alphaproteobacteria</taxon>
        <taxon>Rhodobacterales</taxon>
        <taxon>Paracoccaceae</taxon>
        <taxon>Paracoccus</taxon>
    </lineage>
</organism>
<comment type="caution">
    <text evidence="1">The sequence shown here is derived from an EMBL/GenBank/DDBJ whole genome shotgun (WGS) entry which is preliminary data.</text>
</comment>
<accession>A0A844H1L5</accession>
<proteinExistence type="predicted"/>
<dbReference type="EMBL" id="WMIF01000010">
    <property type="protein sequence ID" value="MTH34789.1"/>
    <property type="molecule type" value="Genomic_DNA"/>
</dbReference>
<name>A0A844H1L5_9RHOB</name>